<dbReference type="KEGG" id="ccin:107266842"/>
<dbReference type="AlphaFoldDB" id="A0AAJ7BT17"/>
<feature type="signal peptide" evidence="2">
    <location>
        <begin position="1"/>
        <end position="22"/>
    </location>
</feature>
<evidence type="ECO:0000313" key="3">
    <source>
        <dbReference type="Proteomes" id="UP000694920"/>
    </source>
</evidence>
<dbReference type="RefSeq" id="XP_015593242.1">
    <property type="nucleotide sequence ID" value="XM_015737756.2"/>
</dbReference>
<dbReference type="Proteomes" id="UP000694920">
    <property type="component" value="Unplaced"/>
</dbReference>
<dbReference type="GeneID" id="107266842"/>
<protein>
    <submittedName>
        <fullName evidence="4 5">Uncharacterized protein LOC107266842</fullName>
    </submittedName>
</protein>
<reference evidence="4 5" key="1">
    <citation type="submission" date="2025-04" db="UniProtKB">
        <authorList>
            <consortium name="RefSeq"/>
        </authorList>
    </citation>
    <scope>IDENTIFICATION</scope>
</reference>
<evidence type="ECO:0000256" key="1">
    <source>
        <dbReference type="SAM" id="MobiDB-lite"/>
    </source>
</evidence>
<sequence>MRGEIFFLIVFIASAIAMPTDSREEESRLSNEILPGVIEVQDETSQEVITTTKEEAITTRQPALDDPPTVKPGIRKTPKQNGSTVSQTFSRVIDDIFNIPISVLRAVNTLLNNAFGNKSTPASSAGVTSIPEV</sequence>
<name>A0AAJ7BT17_CEPCN</name>
<dbReference type="RefSeq" id="XP_015593243.1">
    <property type="nucleotide sequence ID" value="XM_015737757.2"/>
</dbReference>
<keyword evidence="3" id="KW-1185">Reference proteome</keyword>
<evidence type="ECO:0000256" key="2">
    <source>
        <dbReference type="SAM" id="SignalP"/>
    </source>
</evidence>
<gene>
    <name evidence="4 5" type="primary">LOC107266842</name>
</gene>
<keyword evidence="2" id="KW-0732">Signal</keyword>
<feature type="chain" id="PRO_5044708617" evidence="2">
    <location>
        <begin position="23"/>
        <end position="133"/>
    </location>
</feature>
<accession>A0AAJ7BT17</accession>
<organism evidence="3 5">
    <name type="scientific">Cephus cinctus</name>
    <name type="common">Wheat stem sawfly</name>
    <dbReference type="NCBI Taxonomy" id="211228"/>
    <lineage>
        <taxon>Eukaryota</taxon>
        <taxon>Metazoa</taxon>
        <taxon>Ecdysozoa</taxon>
        <taxon>Arthropoda</taxon>
        <taxon>Hexapoda</taxon>
        <taxon>Insecta</taxon>
        <taxon>Pterygota</taxon>
        <taxon>Neoptera</taxon>
        <taxon>Endopterygota</taxon>
        <taxon>Hymenoptera</taxon>
        <taxon>Cephoidea</taxon>
        <taxon>Cephidae</taxon>
        <taxon>Cephus</taxon>
    </lineage>
</organism>
<feature type="region of interest" description="Disordered" evidence="1">
    <location>
        <begin position="59"/>
        <end position="85"/>
    </location>
</feature>
<evidence type="ECO:0000313" key="4">
    <source>
        <dbReference type="RefSeq" id="XP_015593242.1"/>
    </source>
</evidence>
<proteinExistence type="predicted"/>
<evidence type="ECO:0000313" key="5">
    <source>
        <dbReference type="RefSeq" id="XP_015593243.1"/>
    </source>
</evidence>